<sequence>MQTMAAAKRHNREFDARRRAAEEEAARQRAAAERRRQLEQKAVTVLEQLLDEQARLQRLRTFVGPLMEVAPNLPERTRRLLVWAGARLDQLEAGLSPEGLEQRLVAADLFDEESDQETA</sequence>
<dbReference type="RefSeq" id="WP_249902557.1">
    <property type="nucleotide sequence ID" value="NZ_JAMGBA010000001.1"/>
</dbReference>
<dbReference type="Proteomes" id="UP001203410">
    <property type="component" value="Unassembled WGS sequence"/>
</dbReference>
<reference evidence="2 3" key="1">
    <citation type="submission" date="2022-05" db="EMBL/GenBank/DDBJ databases">
        <authorList>
            <person name="Jo J.-H."/>
            <person name="Im W.-T."/>
        </authorList>
    </citation>
    <scope>NUCLEOTIDE SEQUENCE [LARGE SCALE GENOMIC DNA]</scope>
    <source>
        <strain evidence="2 3">NSE70-1</strain>
    </source>
</reference>
<name>A0ABT0RQ74_9SPHN</name>
<gene>
    <name evidence="2" type="ORF">LZ496_00015</name>
</gene>
<feature type="region of interest" description="Disordered" evidence="1">
    <location>
        <begin position="1"/>
        <end position="28"/>
    </location>
</feature>
<organism evidence="2 3">
    <name type="scientific">Sphingomonas caseinilyticus</name>
    <dbReference type="NCBI Taxonomy" id="2908205"/>
    <lineage>
        <taxon>Bacteria</taxon>
        <taxon>Pseudomonadati</taxon>
        <taxon>Pseudomonadota</taxon>
        <taxon>Alphaproteobacteria</taxon>
        <taxon>Sphingomonadales</taxon>
        <taxon>Sphingomonadaceae</taxon>
        <taxon>Sphingomonas</taxon>
    </lineage>
</organism>
<dbReference type="EMBL" id="JAMGBA010000001">
    <property type="protein sequence ID" value="MCL6697175.1"/>
    <property type="molecule type" value="Genomic_DNA"/>
</dbReference>
<evidence type="ECO:0000313" key="3">
    <source>
        <dbReference type="Proteomes" id="UP001203410"/>
    </source>
</evidence>
<proteinExistence type="predicted"/>
<accession>A0ABT0RQ74</accession>
<evidence type="ECO:0000313" key="2">
    <source>
        <dbReference type="EMBL" id="MCL6697175.1"/>
    </source>
</evidence>
<protein>
    <recommendedName>
        <fullName evidence="4">Relaxasome subunit MobC</fullName>
    </recommendedName>
</protein>
<feature type="compositionally biased region" description="Basic and acidic residues" evidence="1">
    <location>
        <begin position="12"/>
        <end position="28"/>
    </location>
</feature>
<evidence type="ECO:0008006" key="4">
    <source>
        <dbReference type="Google" id="ProtNLM"/>
    </source>
</evidence>
<keyword evidence="3" id="KW-1185">Reference proteome</keyword>
<comment type="caution">
    <text evidence="2">The sequence shown here is derived from an EMBL/GenBank/DDBJ whole genome shotgun (WGS) entry which is preliminary data.</text>
</comment>
<evidence type="ECO:0000256" key="1">
    <source>
        <dbReference type="SAM" id="MobiDB-lite"/>
    </source>
</evidence>